<accession>A0A9Q1B9M7</accession>
<reference evidence="12" key="1">
    <citation type="journal article" date="2023" name="DNA Res.">
        <title>Chromosome-level genome assembly of Phrynocephalus forsythii using third-generation DNA sequencing and Hi-C analysis.</title>
        <authorList>
            <person name="Qi Y."/>
            <person name="Zhao W."/>
            <person name="Zhao Y."/>
            <person name="Niu C."/>
            <person name="Cao S."/>
            <person name="Zhang Y."/>
        </authorList>
    </citation>
    <scope>NUCLEOTIDE SEQUENCE</scope>
    <source>
        <tissue evidence="12">Muscle</tissue>
    </source>
</reference>
<evidence type="ECO:0000256" key="10">
    <source>
        <dbReference type="SAM" id="MobiDB-lite"/>
    </source>
</evidence>
<protein>
    <recommendedName>
        <fullName evidence="9">E3 ubiquitin-protein ligase</fullName>
        <ecNumber evidence="9">2.3.2.27</ecNumber>
    </recommendedName>
</protein>
<evidence type="ECO:0000256" key="8">
    <source>
        <dbReference type="PROSITE-ProRule" id="PRU00175"/>
    </source>
</evidence>
<evidence type="ECO:0000313" key="13">
    <source>
        <dbReference type="Proteomes" id="UP001142489"/>
    </source>
</evidence>
<feature type="domain" description="RING-type" evidence="11">
    <location>
        <begin position="402"/>
        <end position="441"/>
    </location>
</feature>
<proteinExistence type="inferred from homology"/>
<dbReference type="InterPro" id="IPR012677">
    <property type="entry name" value="Nucleotide-bd_a/b_plait_sf"/>
</dbReference>
<dbReference type="PROSITE" id="PS50089">
    <property type="entry name" value="ZF_RING_2"/>
    <property type="match status" value="1"/>
</dbReference>
<gene>
    <name evidence="12" type="ORF">JRQ81_001805</name>
</gene>
<evidence type="ECO:0000256" key="5">
    <source>
        <dbReference type="ARBA" id="ARBA00022723"/>
    </source>
</evidence>
<dbReference type="Pfam" id="PF23222">
    <property type="entry name" value="RRM_PARP14_1"/>
    <property type="match status" value="1"/>
</dbReference>
<dbReference type="GO" id="GO:0016567">
    <property type="term" value="P:protein ubiquitination"/>
    <property type="evidence" value="ECO:0007669"/>
    <property type="project" value="UniProtKB-UniRule"/>
</dbReference>
<organism evidence="12 13">
    <name type="scientific">Phrynocephalus forsythii</name>
    <dbReference type="NCBI Taxonomy" id="171643"/>
    <lineage>
        <taxon>Eukaryota</taxon>
        <taxon>Metazoa</taxon>
        <taxon>Chordata</taxon>
        <taxon>Craniata</taxon>
        <taxon>Vertebrata</taxon>
        <taxon>Euteleostomi</taxon>
        <taxon>Lepidosauria</taxon>
        <taxon>Squamata</taxon>
        <taxon>Bifurcata</taxon>
        <taxon>Unidentata</taxon>
        <taxon>Episquamata</taxon>
        <taxon>Toxicofera</taxon>
        <taxon>Iguania</taxon>
        <taxon>Acrodonta</taxon>
        <taxon>Agamidae</taxon>
        <taxon>Agaminae</taxon>
        <taxon>Phrynocephalus</taxon>
    </lineage>
</organism>
<dbReference type="Gene3D" id="3.30.70.330">
    <property type="match status" value="1"/>
</dbReference>
<comment type="pathway">
    <text evidence="2 9">Protein modification; protein ubiquitination.</text>
</comment>
<dbReference type="InterPro" id="IPR057051">
    <property type="entry name" value="PARP14_RPM_1"/>
</dbReference>
<dbReference type="SMART" id="SM00184">
    <property type="entry name" value="RING"/>
    <property type="match status" value="1"/>
</dbReference>
<evidence type="ECO:0000256" key="6">
    <source>
        <dbReference type="ARBA" id="ARBA00022771"/>
    </source>
</evidence>
<keyword evidence="13" id="KW-1185">Reference proteome</keyword>
<keyword evidence="7 9" id="KW-0862">Zinc</keyword>
<dbReference type="InterPro" id="IPR017907">
    <property type="entry name" value="Znf_RING_CS"/>
</dbReference>
<keyword evidence="6 8" id="KW-0863">Zinc-finger</keyword>
<comment type="subcellular location">
    <subcellularLocation>
        <location evidence="9">Cytoplasm</location>
    </subcellularLocation>
</comment>
<evidence type="ECO:0000259" key="11">
    <source>
        <dbReference type="PROSITE" id="PS50089"/>
    </source>
</evidence>
<dbReference type="InterPro" id="IPR013083">
    <property type="entry name" value="Znf_RING/FYVE/PHD"/>
</dbReference>
<dbReference type="AlphaFoldDB" id="A0A9Q1B9M7"/>
<dbReference type="GO" id="GO:0005737">
    <property type="term" value="C:cytoplasm"/>
    <property type="evidence" value="ECO:0007669"/>
    <property type="project" value="UniProtKB-SubCell"/>
</dbReference>
<dbReference type="Pfam" id="PF18102">
    <property type="entry name" value="DTC"/>
    <property type="match status" value="1"/>
</dbReference>
<dbReference type="Proteomes" id="UP001142489">
    <property type="component" value="Unassembled WGS sequence"/>
</dbReference>
<keyword evidence="5 9" id="KW-0479">Metal-binding</keyword>
<sequence>MVHLQLEKHFQSGKQSGGGECKVRVRDRERGIYAVCFHSQEVKNRVKAQKVHSIETGGKTLEINILTDSEAALDHEEKSFTNNALSSTAKWSSASSTSSFQSDLENKHGRKYASDLHSITRKIFVDVSATLNVDLLSKEQRDQVKVVCPAIKTESTLHGIEKVSGGYGDIQKLHCHFEKLLSSSSCNGHMFSRPQTQERFEEMDVDVAIPKEESQDDLDKVCNIEVPTGILEYFSHACKEQVEELKQKFNVTLTFKEHRNGMTSVRFAALGTLSSVEEAQQTYITAFQKVAAGVKQEIIPLTDSLRFAKAQDLLSDRYKSLLVKTDENTLILRGPAKEIAAAKSFVEEIKEWSAKDIERPTYSSIAASGVSSEPSLAGKRYPIPSQEQSSLKGTASEQEEQCSICMDKIHDKEELSKCKHTFCKACIKEAMKHKPACPVCNTFYGKIQGNQPPGTMDINTTNWSLPGYRGCGTICITYSIPDGFQTAEHPNPGRRFRGTHRSAYLPDNSEGRGILKLLRRAFDQKLIFTVGQSRTTGATDVVTWNDIHHKTVCSGGPDNFGYPDPSYLKRVREELKAKGIE</sequence>
<dbReference type="PROSITE" id="PS00518">
    <property type="entry name" value="ZF_RING_1"/>
    <property type="match status" value="1"/>
</dbReference>
<comment type="caution">
    <text evidence="12">The sequence shown here is derived from an EMBL/GenBank/DDBJ whole genome shotgun (WGS) entry which is preliminary data.</text>
</comment>
<comment type="catalytic activity">
    <reaction evidence="1 9">
        <text>S-ubiquitinyl-[E2 ubiquitin-conjugating enzyme]-L-cysteine + [acceptor protein]-L-lysine = [E2 ubiquitin-conjugating enzyme]-L-cysteine + N(6)-ubiquitinyl-[acceptor protein]-L-lysine.</text>
        <dbReference type="EC" id="2.3.2.27"/>
    </reaction>
</comment>
<keyword evidence="4 9" id="KW-0808">Transferase</keyword>
<keyword evidence="9" id="KW-0963">Cytoplasm</keyword>
<feature type="region of interest" description="Disordered" evidence="10">
    <location>
        <begin position="372"/>
        <end position="394"/>
    </location>
</feature>
<dbReference type="InterPro" id="IPR039396">
    <property type="entry name" value="Deltex_C"/>
</dbReference>
<evidence type="ECO:0000256" key="4">
    <source>
        <dbReference type="ARBA" id="ARBA00022679"/>
    </source>
</evidence>
<evidence type="ECO:0000256" key="9">
    <source>
        <dbReference type="RuleBase" id="RU367105"/>
    </source>
</evidence>
<dbReference type="InterPro" id="IPR039398">
    <property type="entry name" value="Deltex_fam"/>
</dbReference>
<dbReference type="GO" id="GO:0008270">
    <property type="term" value="F:zinc ion binding"/>
    <property type="evidence" value="ECO:0007669"/>
    <property type="project" value="UniProtKB-KW"/>
</dbReference>
<evidence type="ECO:0000256" key="2">
    <source>
        <dbReference type="ARBA" id="ARBA00004906"/>
    </source>
</evidence>
<dbReference type="InterPro" id="IPR001841">
    <property type="entry name" value="Znf_RING"/>
</dbReference>
<dbReference type="InterPro" id="IPR048418">
    <property type="entry name" value="DTX3L_a/b_dom"/>
</dbReference>
<dbReference type="GO" id="GO:0007219">
    <property type="term" value="P:Notch signaling pathway"/>
    <property type="evidence" value="ECO:0007669"/>
    <property type="project" value="InterPro"/>
</dbReference>
<evidence type="ECO:0000256" key="3">
    <source>
        <dbReference type="ARBA" id="ARBA00009413"/>
    </source>
</evidence>
<evidence type="ECO:0000256" key="7">
    <source>
        <dbReference type="ARBA" id="ARBA00022833"/>
    </source>
</evidence>
<name>A0A9Q1B9M7_9SAUR</name>
<dbReference type="Pfam" id="PF13923">
    <property type="entry name" value="zf-C3HC4_2"/>
    <property type="match status" value="1"/>
</dbReference>
<dbReference type="Gene3D" id="3.30.40.10">
    <property type="entry name" value="Zinc/RING finger domain, C3HC4 (zinc finger)"/>
    <property type="match status" value="1"/>
</dbReference>
<dbReference type="InterPro" id="IPR048409">
    <property type="entry name" value="DTX3L_KH-like"/>
</dbReference>
<dbReference type="Pfam" id="PF21718">
    <property type="entry name" value="KH_DTX3L"/>
    <property type="match status" value="1"/>
</dbReference>
<evidence type="ECO:0000256" key="1">
    <source>
        <dbReference type="ARBA" id="ARBA00000900"/>
    </source>
</evidence>
<dbReference type="InterPro" id="IPR039399">
    <property type="entry name" value="Deltex_C_sf"/>
</dbReference>
<dbReference type="OrthoDB" id="527344at2759"/>
<dbReference type="Gene3D" id="3.30.390.130">
    <property type="match status" value="1"/>
</dbReference>
<dbReference type="EMBL" id="JAPFRF010000001">
    <property type="protein sequence ID" value="KAJ7345855.1"/>
    <property type="molecule type" value="Genomic_DNA"/>
</dbReference>
<dbReference type="CDD" id="cd09633">
    <property type="entry name" value="Deltex_C"/>
    <property type="match status" value="1"/>
</dbReference>
<feature type="compositionally biased region" description="Polar residues" evidence="10">
    <location>
        <begin position="385"/>
        <end position="394"/>
    </location>
</feature>
<dbReference type="Pfam" id="PF21717">
    <property type="entry name" value="DTX3L_a-b"/>
    <property type="match status" value="1"/>
</dbReference>
<dbReference type="SUPFAM" id="SSF57850">
    <property type="entry name" value="RING/U-box"/>
    <property type="match status" value="1"/>
</dbReference>
<dbReference type="GO" id="GO:0061630">
    <property type="term" value="F:ubiquitin protein ligase activity"/>
    <property type="evidence" value="ECO:0007669"/>
    <property type="project" value="UniProtKB-UniRule"/>
</dbReference>
<comment type="similarity">
    <text evidence="3 9">Belongs to the Deltex family.</text>
</comment>
<dbReference type="PANTHER" id="PTHR12622">
    <property type="entry name" value="DELTEX-RELATED"/>
    <property type="match status" value="1"/>
</dbReference>
<dbReference type="FunFam" id="3.30.390.130:FF:000001">
    <property type="entry name" value="Probable E3 ubiquitin-protein ligase DTX3"/>
    <property type="match status" value="1"/>
</dbReference>
<dbReference type="EC" id="2.3.2.27" evidence="9"/>
<evidence type="ECO:0000313" key="12">
    <source>
        <dbReference type="EMBL" id="KAJ7345855.1"/>
    </source>
</evidence>